<feature type="transmembrane region" description="Helical" evidence="7">
    <location>
        <begin position="77"/>
        <end position="97"/>
    </location>
</feature>
<keyword evidence="8" id="KW-1185">Reference proteome</keyword>
<keyword evidence="4" id="KW-0653">Protein transport</keyword>
<protein>
    <submittedName>
        <fullName evidence="9">Uncharacterized protein</fullName>
    </submittedName>
</protein>
<dbReference type="GO" id="GO:0015833">
    <property type="term" value="P:peptide transport"/>
    <property type="evidence" value="ECO:0007669"/>
    <property type="project" value="UniProtKB-KW"/>
</dbReference>
<dbReference type="PANTHER" id="PTHR11654">
    <property type="entry name" value="OLIGOPEPTIDE TRANSPORTER-RELATED"/>
    <property type="match status" value="1"/>
</dbReference>
<dbReference type="GO" id="GO:0016020">
    <property type="term" value="C:membrane"/>
    <property type="evidence" value="ECO:0007669"/>
    <property type="project" value="UniProtKB-SubCell"/>
</dbReference>
<dbReference type="WBParaSite" id="nRc.2.0.1.t10603-RA">
    <property type="protein sequence ID" value="nRc.2.0.1.t10603-RA"/>
    <property type="gene ID" value="nRc.2.0.1.g10603"/>
</dbReference>
<feature type="transmembrane region" description="Helical" evidence="7">
    <location>
        <begin position="382"/>
        <end position="401"/>
    </location>
</feature>
<dbReference type="GO" id="GO:0022857">
    <property type="term" value="F:transmembrane transporter activity"/>
    <property type="evidence" value="ECO:0007669"/>
    <property type="project" value="InterPro"/>
</dbReference>
<evidence type="ECO:0000256" key="3">
    <source>
        <dbReference type="ARBA" id="ARBA00022692"/>
    </source>
</evidence>
<keyword evidence="3 7" id="KW-0812">Transmembrane</keyword>
<evidence type="ECO:0000256" key="4">
    <source>
        <dbReference type="ARBA" id="ARBA00022856"/>
    </source>
</evidence>
<feature type="transmembrane region" description="Helical" evidence="7">
    <location>
        <begin position="353"/>
        <end position="376"/>
    </location>
</feature>
<reference evidence="9" key="1">
    <citation type="submission" date="2022-11" db="UniProtKB">
        <authorList>
            <consortium name="WormBaseParasite"/>
        </authorList>
    </citation>
    <scope>IDENTIFICATION</scope>
</reference>
<dbReference type="InterPro" id="IPR036259">
    <property type="entry name" value="MFS_trans_sf"/>
</dbReference>
<keyword evidence="6 7" id="KW-0472">Membrane</keyword>
<evidence type="ECO:0000256" key="7">
    <source>
        <dbReference type="SAM" id="Phobius"/>
    </source>
</evidence>
<keyword evidence="4" id="KW-0813">Transport</keyword>
<dbReference type="OMA" id="ENFKSHA"/>
<dbReference type="Gene3D" id="1.20.1250.20">
    <property type="entry name" value="MFS general substrate transporter like domains"/>
    <property type="match status" value="2"/>
</dbReference>
<dbReference type="Pfam" id="PF00854">
    <property type="entry name" value="PTR2"/>
    <property type="match status" value="2"/>
</dbReference>
<sequence>MLVMTPTISFWTLFFQTGSTFVVQGSLMKGRVFNLSIPPDQIILVSSIFVMVLICVLDSCVYPCMRRLHISHSPLRRVAVSMIWGIAGFVLAAVIQLKLVDEPLPNVGFSKYTFFNLAKCQVNLEYDSSVNLAFDGNSPESLIMPNNENFKSHAYMYTDCDAGNTTDNYKNLHHTVDDTVMDNHVGKFVVFWENSHDVINYNLHKTEGGESKLYILFHPSLLQNNGSDISVKIANPDSDPIIYGKDSGYIDLKPPLVGSNIFNLTIALCNDTLTCREFPLTNYESQNGAVDVILITDQLKSINVTLIQPNSVNLLWQIPQYCLLVSGDMLISVSGVEFAYNQASPSMKSVLQAFRLITICAGQIIDMAISGSGIIHDMATEFVFWTIFATAGLVWFFYLAARYQYVDFGETNKDECEKAAVVDDRQVENNETDSWSSTKL</sequence>
<evidence type="ECO:0000313" key="9">
    <source>
        <dbReference type="WBParaSite" id="nRc.2.0.1.t10603-RA"/>
    </source>
</evidence>
<organism evidence="8 9">
    <name type="scientific">Romanomermis culicivorax</name>
    <name type="common">Nematode worm</name>
    <dbReference type="NCBI Taxonomy" id="13658"/>
    <lineage>
        <taxon>Eukaryota</taxon>
        <taxon>Metazoa</taxon>
        <taxon>Ecdysozoa</taxon>
        <taxon>Nematoda</taxon>
        <taxon>Enoplea</taxon>
        <taxon>Dorylaimia</taxon>
        <taxon>Mermithida</taxon>
        <taxon>Mermithoidea</taxon>
        <taxon>Mermithidae</taxon>
        <taxon>Romanomermis</taxon>
    </lineage>
</organism>
<evidence type="ECO:0000256" key="1">
    <source>
        <dbReference type="ARBA" id="ARBA00004141"/>
    </source>
</evidence>
<keyword evidence="5 7" id="KW-1133">Transmembrane helix</keyword>
<evidence type="ECO:0000313" key="8">
    <source>
        <dbReference type="Proteomes" id="UP000887565"/>
    </source>
</evidence>
<comment type="subcellular location">
    <subcellularLocation>
        <location evidence="1">Membrane</location>
        <topology evidence="1">Multi-pass membrane protein</topology>
    </subcellularLocation>
</comment>
<dbReference type="InterPro" id="IPR000109">
    <property type="entry name" value="POT_fam"/>
</dbReference>
<keyword evidence="4" id="KW-0571">Peptide transport</keyword>
<dbReference type="AlphaFoldDB" id="A0A915IA06"/>
<evidence type="ECO:0000256" key="5">
    <source>
        <dbReference type="ARBA" id="ARBA00022989"/>
    </source>
</evidence>
<dbReference type="Proteomes" id="UP000887565">
    <property type="component" value="Unplaced"/>
</dbReference>
<feature type="transmembrane region" description="Helical" evidence="7">
    <location>
        <begin position="41"/>
        <end position="65"/>
    </location>
</feature>
<evidence type="ECO:0000256" key="2">
    <source>
        <dbReference type="ARBA" id="ARBA00005982"/>
    </source>
</evidence>
<comment type="similarity">
    <text evidence="2">Belongs to the major facilitator superfamily. Proton-dependent oligopeptide transporter (POT/PTR) (TC 2.A.17) family.</text>
</comment>
<accession>A0A915IA06</accession>
<proteinExistence type="inferred from homology"/>
<evidence type="ECO:0000256" key="6">
    <source>
        <dbReference type="ARBA" id="ARBA00023136"/>
    </source>
</evidence>
<name>A0A915IA06_ROMCU</name>